<evidence type="ECO:0000313" key="2">
    <source>
        <dbReference type="Proteomes" id="UP000681720"/>
    </source>
</evidence>
<proteinExistence type="predicted"/>
<sequence>MGILLLRSLPTIDQDGSELRRVALLIFVGGLGRLSGFNY</sequence>
<evidence type="ECO:0000313" key="1">
    <source>
        <dbReference type="EMBL" id="CAF5188841.1"/>
    </source>
</evidence>
<accession>A0A8S3HYF7</accession>
<dbReference type="AlphaFoldDB" id="A0A8S3HYF7"/>
<protein>
    <submittedName>
        <fullName evidence="1">Uncharacterized protein</fullName>
    </submittedName>
</protein>
<dbReference type="Proteomes" id="UP000681720">
    <property type="component" value="Unassembled WGS sequence"/>
</dbReference>
<comment type="caution">
    <text evidence="1">The sequence shown here is derived from an EMBL/GenBank/DDBJ whole genome shotgun (WGS) entry which is preliminary data.</text>
</comment>
<reference evidence="1" key="1">
    <citation type="submission" date="2021-02" db="EMBL/GenBank/DDBJ databases">
        <authorList>
            <person name="Nowell W R."/>
        </authorList>
    </citation>
    <scope>NUCLEOTIDE SEQUENCE</scope>
</reference>
<organism evidence="1 2">
    <name type="scientific">Rotaria magnacalcarata</name>
    <dbReference type="NCBI Taxonomy" id="392030"/>
    <lineage>
        <taxon>Eukaryota</taxon>
        <taxon>Metazoa</taxon>
        <taxon>Spiralia</taxon>
        <taxon>Gnathifera</taxon>
        <taxon>Rotifera</taxon>
        <taxon>Eurotatoria</taxon>
        <taxon>Bdelloidea</taxon>
        <taxon>Philodinida</taxon>
        <taxon>Philodinidae</taxon>
        <taxon>Rotaria</taxon>
    </lineage>
</organism>
<feature type="non-terminal residue" evidence="1">
    <location>
        <position position="39"/>
    </location>
</feature>
<name>A0A8S3HYF7_9BILA</name>
<gene>
    <name evidence="1" type="ORF">GIL414_LOCUS72207</name>
</gene>
<dbReference type="EMBL" id="CAJOBJ010335880">
    <property type="protein sequence ID" value="CAF5188841.1"/>
    <property type="molecule type" value="Genomic_DNA"/>
</dbReference>